<dbReference type="HAMAP" id="MF_00144">
    <property type="entry name" value="tRNA_thiouridyl_MnmA"/>
    <property type="match status" value="1"/>
</dbReference>
<dbReference type="EC" id="2.8.1.13" evidence="9"/>
<dbReference type="PANTHER" id="PTHR11933">
    <property type="entry name" value="TRNA 5-METHYLAMINOMETHYL-2-THIOURIDYLATE -METHYLTRANSFERASE"/>
    <property type="match status" value="1"/>
</dbReference>
<dbReference type="FunFam" id="2.30.30.280:FF:000001">
    <property type="entry name" value="tRNA-specific 2-thiouridylase MnmA"/>
    <property type="match status" value="1"/>
</dbReference>
<dbReference type="Pfam" id="PF20258">
    <property type="entry name" value="tRNA_Me_trans_C"/>
    <property type="match status" value="1"/>
</dbReference>
<dbReference type="NCBIfam" id="NF001138">
    <property type="entry name" value="PRK00143.1"/>
    <property type="match status" value="1"/>
</dbReference>
<feature type="binding site" evidence="9">
    <location>
        <position position="50"/>
    </location>
    <ligand>
        <name>ATP</name>
        <dbReference type="ChEBI" id="CHEBI:30616"/>
    </ligand>
</feature>
<evidence type="ECO:0000256" key="9">
    <source>
        <dbReference type="HAMAP-Rule" id="MF_00144"/>
    </source>
</evidence>
<keyword evidence="3 9" id="KW-0819">tRNA processing</keyword>
<dbReference type="FunFam" id="3.40.50.620:FF:000115">
    <property type="entry name" value="tRNA-specific 2-thiouridylase MnmA"/>
    <property type="match status" value="1"/>
</dbReference>
<comment type="caution">
    <text evidence="12">The sequence shown here is derived from an EMBL/GenBank/DDBJ whole genome shotgun (WGS) entry which is preliminary data.</text>
</comment>
<dbReference type="InterPro" id="IPR046884">
    <property type="entry name" value="MnmA-like_central"/>
</dbReference>
<dbReference type="Pfam" id="PF03054">
    <property type="entry name" value="tRNA_Me_trans"/>
    <property type="match status" value="1"/>
</dbReference>
<dbReference type="GO" id="GO:0000049">
    <property type="term" value="F:tRNA binding"/>
    <property type="evidence" value="ECO:0007669"/>
    <property type="project" value="UniProtKB-KW"/>
</dbReference>
<dbReference type="InterPro" id="IPR014729">
    <property type="entry name" value="Rossmann-like_a/b/a_fold"/>
</dbReference>
<keyword evidence="2 9" id="KW-0808">Transferase</keyword>
<comment type="similarity">
    <text evidence="9">Belongs to the MnmA/TRMU family.</text>
</comment>
<dbReference type="GO" id="GO:0002143">
    <property type="term" value="P:tRNA wobble position uridine thiolation"/>
    <property type="evidence" value="ECO:0007669"/>
    <property type="project" value="TreeGrafter"/>
</dbReference>
<keyword evidence="7" id="KW-1015">Disulfide bond</keyword>
<evidence type="ECO:0000256" key="6">
    <source>
        <dbReference type="ARBA" id="ARBA00022884"/>
    </source>
</evidence>
<name>A0A1S1H8K1_9SPHN</name>
<evidence type="ECO:0000313" key="13">
    <source>
        <dbReference type="Proteomes" id="UP000179467"/>
    </source>
</evidence>
<comment type="function">
    <text evidence="9">Catalyzes the 2-thiolation of uridine at the wobble position (U34) of tRNA, leading to the formation of s(2)U34.</text>
</comment>
<feature type="site" description="Interaction with tRNA" evidence="9">
    <location>
        <position position="346"/>
    </location>
</feature>
<proteinExistence type="inferred from homology"/>
<dbReference type="GO" id="GO:0103016">
    <property type="term" value="F:tRNA-uridine 2-sulfurtransferase activity"/>
    <property type="evidence" value="ECO:0007669"/>
    <property type="project" value="UniProtKB-EC"/>
</dbReference>
<accession>A0A1S1H8K1</accession>
<gene>
    <name evidence="9 12" type="primary">mnmA</name>
    <name evidence="12" type="ORF">BHE75_00111</name>
</gene>
<dbReference type="InterPro" id="IPR023382">
    <property type="entry name" value="MnmA-like_central_sf"/>
</dbReference>
<feature type="binding site" evidence="9">
    <location>
        <begin position="24"/>
        <end position="31"/>
    </location>
    <ligand>
        <name>ATP</name>
        <dbReference type="ChEBI" id="CHEBI:30616"/>
    </ligand>
</feature>
<dbReference type="NCBIfam" id="TIGR00420">
    <property type="entry name" value="trmU"/>
    <property type="match status" value="1"/>
</dbReference>
<dbReference type="Pfam" id="PF20259">
    <property type="entry name" value="tRNA_Me_trans_M"/>
    <property type="match status" value="1"/>
</dbReference>
<feature type="site" description="Interaction with tRNA" evidence="9">
    <location>
        <position position="143"/>
    </location>
</feature>
<feature type="binding site" evidence="9">
    <location>
        <position position="142"/>
    </location>
    <ligand>
        <name>ATP</name>
        <dbReference type="ChEBI" id="CHEBI:30616"/>
    </ligand>
</feature>
<dbReference type="EMBL" id="MIPT01000001">
    <property type="protein sequence ID" value="OHT18142.1"/>
    <property type="molecule type" value="Genomic_DNA"/>
</dbReference>
<organism evidence="12 13">
    <name type="scientific">Edaphosphingomonas haloaromaticamans</name>
    <dbReference type="NCBI Taxonomy" id="653954"/>
    <lineage>
        <taxon>Bacteria</taxon>
        <taxon>Pseudomonadati</taxon>
        <taxon>Pseudomonadota</taxon>
        <taxon>Alphaproteobacteria</taxon>
        <taxon>Sphingomonadales</taxon>
        <taxon>Rhizorhabdaceae</taxon>
        <taxon>Edaphosphingomonas</taxon>
    </lineage>
</organism>
<comment type="catalytic activity">
    <reaction evidence="8 9">
        <text>S-sulfanyl-L-cysteinyl-[protein] + uridine(34) in tRNA + AH2 + ATP = 2-thiouridine(34) in tRNA + L-cysteinyl-[protein] + A + AMP + diphosphate + H(+)</text>
        <dbReference type="Rhea" id="RHEA:47032"/>
        <dbReference type="Rhea" id="RHEA-COMP:10131"/>
        <dbReference type="Rhea" id="RHEA-COMP:11726"/>
        <dbReference type="Rhea" id="RHEA-COMP:11727"/>
        <dbReference type="Rhea" id="RHEA-COMP:11728"/>
        <dbReference type="ChEBI" id="CHEBI:13193"/>
        <dbReference type="ChEBI" id="CHEBI:15378"/>
        <dbReference type="ChEBI" id="CHEBI:17499"/>
        <dbReference type="ChEBI" id="CHEBI:29950"/>
        <dbReference type="ChEBI" id="CHEBI:30616"/>
        <dbReference type="ChEBI" id="CHEBI:33019"/>
        <dbReference type="ChEBI" id="CHEBI:61963"/>
        <dbReference type="ChEBI" id="CHEBI:65315"/>
        <dbReference type="ChEBI" id="CHEBI:87170"/>
        <dbReference type="ChEBI" id="CHEBI:456215"/>
        <dbReference type="EC" id="2.8.1.13"/>
    </reaction>
</comment>
<keyword evidence="6 9" id="KW-0694">RNA-binding</keyword>
<dbReference type="Proteomes" id="UP000179467">
    <property type="component" value="Unassembled WGS sequence"/>
</dbReference>
<evidence type="ECO:0000256" key="3">
    <source>
        <dbReference type="ARBA" id="ARBA00022694"/>
    </source>
</evidence>
<keyword evidence="9" id="KW-0963">Cytoplasm</keyword>
<evidence type="ECO:0000256" key="1">
    <source>
        <dbReference type="ARBA" id="ARBA00022555"/>
    </source>
</evidence>
<comment type="caution">
    <text evidence="9">Lacks conserved residue(s) required for the propagation of feature annotation.</text>
</comment>
<protein>
    <recommendedName>
        <fullName evidence="9">tRNA-specific 2-thiouridylase MnmA</fullName>
        <ecNumber evidence="9">2.8.1.13</ecNumber>
    </recommendedName>
</protein>
<evidence type="ECO:0000256" key="8">
    <source>
        <dbReference type="ARBA" id="ARBA00051542"/>
    </source>
</evidence>
<dbReference type="InterPro" id="IPR004506">
    <property type="entry name" value="MnmA-like"/>
</dbReference>
<evidence type="ECO:0000256" key="2">
    <source>
        <dbReference type="ARBA" id="ARBA00022679"/>
    </source>
</evidence>
<dbReference type="Gene3D" id="2.30.30.280">
    <property type="entry name" value="Adenine nucleotide alpha hydrolases-like domains"/>
    <property type="match status" value="1"/>
</dbReference>
<feature type="domain" description="tRNA-specific 2-thiouridylase MnmA-like central" evidence="11">
    <location>
        <begin position="233"/>
        <end position="285"/>
    </location>
</feature>
<dbReference type="Gene3D" id="3.40.50.620">
    <property type="entry name" value="HUPs"/>
    <property type="match status" value="1"/>
</dbReference>
<evidence type="ECO:0000259" key="10">
    <source>
        <dbReference type="Pfam" id="PF20258"/>
    </source>
</evidence>
<reference evidence="12 13" key="1">
    <citation type="submission" date="2016-09" db="EMBL/GenBank/DDBJ databases">
        <title>Metabolic pathway, cell adaptation mechanisms and a novel monoxygenase revealed through proteogenomic-transcription analysis of a Sphingomonas haloaromaticamans strain degrading the fungicide ortho-phenylphenol.</title>
        <authorList>
            <person name="Perruchon C."/>
            <person name="Papadopoulou E.S."/>
            <person name="Rousidou C."/>
            <person name="Vasileiadis S."/>
            <person name="Tanou G."/>
            <person name="Amoutzias G."/>
            <person name="Molassiotis A."/>
            <person name="Karpouzas D.G."/>
        </authorList>
    </citation>
    <scope>NUCLEOTIDE SEQUENCE [LARGE SCALE GENOMIC DNA]</scope>
    <source>
        <strain evidence="12 13">P3</strain>
    </source>
</reference>
<dbReference type="InterPro" id="IPR046885">
    <property type="entry name" value="MnmA-like_C"/>
</dbReference>
<feature type="active site" description="Cysteine persulfide intermediate" evidence="9">
    <location>
        <position position="214"/>
    </location>
</feature>
<dbReference type="SUPFAM" id="SSF52402">
    <property type="entry name" value="Adenine nucleotide alpha hydrolases-like"/>
    <property type="match status" value="1"/>
</dbReference>
<dbReference type="OrthoDB" id="9800696at2"/>
<evidence type="ECO:0000256" key="7">
    <source>
        <dbReference type="ARBA" id="ARBA00023157"/>
    </source>
</evidence>
<evidence type="ECO:0000256" key="4">
    <source>
        <dbReference type="ARBA" id="ARBA00022741"/>
    </source>
</evidence>
<dbReference type="CDD" id="cd01998">
    <property type="entry name" value="MnmA_TRMU-like"/>
    <property type="match status" value="1"/>
</dbReference>
<feature type="active site" description="Nucleophile" evidence="9">
    <location>
        <position position="118"/>
    </location>
</feature>
<evidence type="ECO:0000313" key="12">
    <source>
        <dbReference type="EMBL" id="OHT18142.1"/>
    </source>
</evidence>
<dbReference type="Gene3D" id="2.40.30.10">
    <property type="entry name" value="Translation factors"/>
    <property type="match status" value="1"/>
</dbReference>
<sequence length="374" mass="40029">MNVDFQLTGFESGASLKGARIVVAMSGGVDSSVVAALAAKSGAEVIGVTLQLYDHGAATGRTGSCCAGQDIRDARAVADRLGIAHYVFDYESAFRQGVIDRFADDYMAGRTPIPCVRCNQGVKFTDLFGIARDLGADCLATGHYVRRVIGANGPELHRPADPARDQSYFLFATTRAQLDYLRFPLGDLPKPRVREIAAELGLGVAAKPDSQDICFVPDGDYAGVVRKIRPEAEEGGDIVDLQGRVIGRHRGLIHYTVGQRRGLEIGGQAEPLYVVRLDAERRRVVAGPRRALAVSAARIEEVNWLAEGFDGPMTVKVRSMARPAPARFDGRMVTFDSPEYGVAPGQAAVLYAGDRVLGGGWIEETVPAEALAAA</sequence>
<dbReference type="GO" id="GO:0005737">
    <property type="term" value="C:cytoplasm"/>
    <property type="evidence" value="ECO:0007669"/>
    <property type="project" value="UniProtKB-SubCell"/>
</dbReference>
<dbReference type="GO" id="GO:0005524">
    <property type="term" value="F:ATP binding"/>
    <property type="evidence" value="ECO:0007669"/>
    <property type="project" value="UniProtKB-KW"/>
</dbReference>
<dbReference type="RefSeq" id="WP_070935325.1">
    <property type="nucleotide sequence ID" value="NZ_MIPT01000001.1"/>
</dbReference>
<feature type="region of interest" description="Interaction with tRNA" evidence="9">
    <location>
        <begin position="164"/>
        <end position="166"/>
    </location>
</feature>
<keyword evidence="13" id="KW-1185">Reference proteome</keyword>
<feature type="domain" description="tRNA-specific 2-thiouridylase MnmA-like C-terminal" evidence="10">
    <location>
        <begin position="298"/>
        <end position="362"/>
    </location>
</feature>
<evidence type="ECO:0000259" key="11">
    <source>
        <dbReference type="Pfam" id="PF20259"/>
    </source>
</evidence>
<keyword evidence="5 9" id="KW-0067">ATP-binding</keyword>
<keyword evidence="1 9" id="KW-0820">tRNA-binding</keyword>
<evidence type="ECO:0000256" key="5">
    <source>
        <dbReference type="ARBA" id="ARBA00022840"/>
    </source>
</evidence>
<keyword evidence="4 9" id="KW-0547">Nucleotide-binding</keyword>
<dbReference type="PANTHER" id="PTHR11933:SF5">
    <property type="entry name" value="MITOCHONDRIAL TRNA-SPECIFIC 2-THIOURIDYLASE 1"/>
    <property type="match status" value="1"/>
</dbReference>
<dbReference type="AlphaFoldDB" id="A0A1S1H8K1"/>
<comment type="subcellular location">
    <subcellularLocation>
        <location evidence="9">Cytoplasm</location>
    </subcellularLocation>
</comment>